<evidence type="ECO:0000313" key="5">
    <source>
        <dbReference type="EMBL" id="GLI36045.1"/>
    </source>
</evidence>
<accession>A0A9W6LAF9</accession>
<comment type="caution">
    <text evidence="5">The sequence shown here is derived from an EMBL/GenBank/DDBJ whole genome shotgun (WGS) entry which is preliminary data.</text>
</comment>
<keyword evidence="1 2" id="KW-0238">DNA-binding</keyword>
<dbReference type="InterPro" id="IPR011344">
    <property type="entry name" value="ssDNA-bd"/>
</dbReference>
<dbReference type="Gene3D" id="2.40.50.140">
    <property type="entry name" value="Nucleic acid-binding proteins"/>
    <property type="match status" value="1"/>
</dbReference>
<gene>
    <name evidence="5" type="primary">ssb1</name>
    <name evidence="5" type="ORF">DAMNIGENAA_34780</name>
</gene>
<dbReference type="PANTHER" id="PTHR10302:SF27">
    <property type="entry name" value="SINGLE-STRANDED DNA-BINDING PROTEIN"/>
    <property type="match status" value="1"/>
</dbReference>
<dbReference type="GO" id="GO:0006281">
    <property type="term" value="P:DNA repair"/>
    <property type="evidence" value="ECO:0007669"/>
    <property type="project" value="UniProtKB-UniRule"/>
</dbReference>
<keyword evidence="2" id="KW-0234">DNA repair</keyword>
<feature type="region of interest" description="Disordered" evidence="4">
    <location>
        <begin position="113"/>
        <end position="155"/>
    </location>
</feature>
<dbReference type="InterPro" id="IPR000424">
    <property type="entry name" value="Primosome_PriB/ssb"/>
</dbReference>
<dbReference type="HAMAP" id="MF_00984">
    <property type="entry name" value="SSB"/>
    <property type="match status" value="1"/>
</dbReference>
<keyword evidence="6" id="KW-1185">Reference proteome</keyword>
<dbReference type="Pfam" id="PF00436">
    <property type="entry name" value="SSB"/>
    <property type="match status" value="1"/>
</dbReference>
<evidence type="ECO:0000256" key="3">
    <source>
        <dbReference type="RuleBase" id="RU000524"/>
    </source>
</evidence>
<dbReference type="SUPFAM" id="SSF50249">
    <property type="entry name" value="Nucleic acid-binding proteins"/>
    <property type="match status" value="1"/>
</dbReference>
<name>A0A9W6LAF9_9BACT</name>
<protein>
    <recommendedName>
        <fullName evidence="2 3">Single-stranded DNA-binding protein</fullName>
        <shortName evidence="2">SSB</shortName>
    </recommendedName>
</protein>
<dbReference type="NCBIfam" id="TIGR00621">
    <property type="entry name" value="ssb"/>
    <property type="match status" value="1"/>
</dbReference>
<dbReference type="EMBL" id="BSDR01000001">
    <property type="protein sequence ID" value="GLI36045.1"/>
    <property type="molecule type" value="Genomic_DNA"/>
</dbReference>
<feature type="short sequence motif" description="Important for interaction with partner proteins" evidence="2">
    <location>
        <begin position="150"/>
        <end position="155"/>
    </location>
</feature>
<proteinExistence type="inferred from homology"/>
<comment type="function">
    <text evidence="2">Plays an important role in DNA replication, recombination and repair. Binds to ssDNA and to an array of partner proteins to recruit them to their sites of action during DNA metabolism.</text>
</comment>
<dbReference type="GO" id="GO:0003697">
    <property type="term" value="F:single-stranded DNA binding"/>
    <property type="evidence" value="ECO:0007669"/>
    <property type="project" value="UniProtKB-UniRule"/>
</dbReference>
<dbReference type="AlphaFoldDB" id="A0A9W6LAF9"/>
<dbReference type="InterPro" id="IPR012340">
    <property type="entry name" value="NA-bd_OB-fold"/>
</dbReference>
<dbReference type="GO" id="GO:0006260">
    <property type="term" value="P:DNA replication"/>
    <property type="evidence" value="ECO:0007669"/>
    <property type="project" value="UniProtKB-UniRule"/>
</dbReference>
<evidence type="ECO:0000256" key="4">
    <source>
        <dbReference type="SAM" id="MobiDB-lite"/>
    </source>
</evidence>
<sequence>MAKGTVNKVILIGRLGADPDIRYSANGTAIAKFNVATNDYDPSSETKERTEWHRVVAFGKLAEICGNYLGKGRQVFVEGNLRTQQWEDAQGVKRYTTEIVAREIQFLGGGADEANYQAQGRPDYGKSGGEASFSNRSSSEELPPPAGVQEEDIPF</sequence>
<organism evidence="5 6">
    <name type="scientific">Desulforhabdus amnigena</name>
    <dbReference type="NCBI Taxonomy" id="40218"/>
    <lineage>
        <taxon>Bacteria</taxon>
        <taxon>Pseudomonadati</taxon>
        <taxon>Thermodesulfobacteriota</taxon>
        <taxon>Syntrophobacteria</taxon>
        <taxon>Syntrophobacterales</taxon>
        <taxon>Syntrophobacteraceae</taxon>
        <taxon>Desulforhabdus</taxon>
    </lineage>
</organism>
<keyword evidence="2" id="KW-0233">DNA recombination</keyword>
<dbReference type="GO" id="GO:0006310">
    <property type="term" value="P:DNA recombination"/>
    <property type="evidence" value="ECO:0007669"/>
    <property type="project" value="UniProtKB-UniRule"/>
</dbReference>
<comment type="subunit">
    <text evidence="2">Homotetramer.</text>
</comment>
<dbReference type="PROSITE" id="PS50935">
    <property type="entry name" value="SSB"/>
    <property type="match status" value="1"/>
</dbReference>
<dbReference type="CDD" id="cd04496">
    <property type="entry name" value="SSB_OBF"/>
    <property type="match status" value="1"/>
</dbReference>
<dbReference type="RefSeq" id="WP_281796204.1">
    <property type="nucleotide sequence ID" value="NZ_BSDR01000001.1"/>
</dbReference>
<evidence type="ECO:0000256" key="2">
    <source>
        <dbReference type="HAMAP-Rule" id="MF_00984"/>
    </source>
</evidence>
<comment type="caution">
    <text evidence="2">Lacks conserved residue(s) required for the propagation of feature annotation.</text>
</comment>
<keyword evidence="2" id="KW-0227">DNA damage</keyword>
<evidence type="ECO:0000313" key="6">
    <source>
        <dbReference type="Proteomes" id="UP001144372"/>
    </source>
</evidence>
<dbReference type="PANTHER" id="PTHR10302">
    <property type="entry name" value="SINGLE-STRANDED DNA-BINDING PROTEIN"/>
    <property type="match status" value="1"/>
</dbReference>
<keyword evidence="2" id="KW-0235">DNA replication</keyword>
<dbReference type="Proteomes" id="UP001144372">
    <property type="component" value="Unassembled WGS sequence"/>
</dbReference>
<evidence type="ECO:0000256" key="1">
    <source>
        <dbReference type="ARBA" id="ARBA00023125"/>
    </source>
</evidence>
<dbReference type="GO" id="GO:0009295">
    <property type="term" value="C:nucleoid"/>
    <property type="evidence" value="ECO:0007669"/>
    <property type="project" value="TreeGrafter"/>
</dbReference>
<reference evidence="5" key="1">
    <citation type="submission" date="2022-12" db="EMBL/GenBank/DDBJ databases">
        <title>Reference genome sequencing for broad-spectrum identification of bacterial and archaeal isolates by mass spectrometry.</title>
        <authorList>
            <person name="Sekiguchi Y."/>
            <person name="Tourlousse D.M."/>
        </authorList>
    </citation>
    <scope>NUCLEOTIDE SEQUENCE</scope>
    <source>
        <strain evidence="5">ASRB1</strain>
    </source>
</reference>